<name>A0A0A2M414_9FLAO</name>
<keyword evidence="4" id="KW-1185">Reference proteome</keyword>
<dbReference type="Proteomes" id="UP000030152">
    <property type="component" value="Unassembled WGS sequence"/>
</dbReference>
<evidence type="ECO:0000256" key="1">
    <source>
        <dbReference type="PROSITE-ProRule" id="PRU00169"/>
    </source>
</evidence>
<organism evidence="3 4">
    <name type="scientific">Flavobacterium rivuli WB 3.3-2 = DSM 21788</name>
    <dbReference type="NCBI Taxonomy" id="1121895"/>
    <lineage>
        <taxon>Bacteria</taxon>
        <taxon>Pseudomonadati</taxon>
        <taxon>Bacteroidota</taxon>
        <taxon>Flavobacteriia</taxon>
        <taxon>Flavobacteriales</taxon>
        <taxon>Flavobacteriaceae</taxon>
        <taxon>Flavobacterium</taxon>
    </lineage>
</organism>
<dbReference type="SUPFAM" id="SSF52172">
    <property type="entry name" value="CheY-like"/>
    <property type="match status" value="1"/>
</dbReference>
<dbReference type="Pfam" id="PF00072">
    <property type="entry name" value="Response_reg"/>
    <property type="match status" value="1"/>
</dbReference>
<dbReference type="OrthoDB" id="7631574at2"/>
<evidence type="ECO:0000313" key="4">
    <source>
        <dbReference type="Proteomes" id="UP000030152"/>
    </source>
</evidence>
<dbReference type="InterPro" id="IPR001789">
    <property type="entry name" value="Sig_transdc_resp-reg_receiver"/>
</dbReference>
<dbReference type="SMART" id="SM00448">
    <property type="entry name" value="REC"/>
    <property type="match status" value="1"/>
</dbReference>
<dbReference type="AlphaFoldDB" id="A0A0A2M414"/>
<proteinExistence type="predicted"/>
<dbReference type="GO" id="GO:0000160">
    <property type="term" value="P:phosphorelay signal transduction system"/>
    <property type="evidence" value="ECO:0007669"/>
    <property type="project" value="InterPro"/>
</dbReference>
<dbReference type="EMBL" id="JRLX01000010">
    <property type="protein sequence ID" value="KGO86351.1"/>
    <property type="molecule type" value="Genomic_DNA"/>
</dbReference>
<dbReference type="PROSITE" id="PS50110">
    <property type="entry name" value="RESPONSE_REGULATORY"/>
    <property type="match status" value="1"/>
</dbReference>
<reference evidence="3 4" key="1">
    <citation type="submission" date="2013-09" db="EMBL/GenBank/DDBJ databases">
        <authorList>
            <person name="Zeng Z."/>
            <person name="Chen C."/>
        </authorList>
    </citation>
    <scope>NUCLEOTIDE SEQUENCE [LARGE SCALE GENOMIC DNA]</scope>
    <source>
        <strain evidence="3 4">WB 3.3-2</strain>
    </source>
</reference>
<dbReference type="Gene3D" id="3.40.50.2300">
    <property type="match status" value="1"/>
</dbReference>
<feature type="domain" description="Response regulatory" evidence="2">
    <location>
        <begin position="7"/>
        <end position="127"/>
    </location>
</feature>
<accession>A0A0A2M414</accession>
<feature type="modified residue" description="4-aspartylphosphate" evidence="1">
    <location>
        <position position="60"/>
    </location>
</feature>
<comment type="caution">
    <text evidence="3">The sequence shown here is derived from an EMBL/GenBank/DDBJ whole genome shotgun (WGS) entry which is preliminary data.</text>
</comment>
<dbReference type="PANTHER" id="PTHR44520:SF2">
    <property type="entry name" value="RESPONSE REGULATOR RCP1"/>
    <property type="match status" value="1"/>
</dbReference>
<dbReference type="PANTHER" id="PTHR44520">
    <property type="entry name" value="RESPONSE REGULATOR RCP1-RELATED"/>
    <property type="match status" value="1"/>
</dbReference>
<keyword evidence="1" id="KW-0597">Phosphoprotein</keyword>
<gene>
    <name evidence="3" type="ORF">Q765_10715</name>
</gene>
<evidence type="ECO:0000313" key="3">
    <source>
        <dbReference type="EMBL" id="KGO86351.1"/>
    </source>
</evidence>
<dbReference type="STRING" id="1121895.GCA_000378485_02524"/>
<sequence>MHREKLHVVLADDDKDDRLFFKNAFEQLRIKHELLMFEDGYELMEYLATAEEPPHVVFLDLNMPGKHGLECLLEIRANPQFRDLTVAIYSTSSSPEDIEGTFVAGANIYIKKPDDFLSLKKIMADVLSVSWLYVTDGLNRENFIMSY</sequence>
<dbReference type="InterPro" id="IPR052893">
    <property type="entry name" value="TCS_response_regulator"/>
</dbReference>
<evidence type="ECO:0000259" key="2">
    <source>
        <dbReference type="PROSITE" id="PS50110"/>
    </source>
</evidence>
<protein>
    <submittedName>
        <fullName evidence="3">Transcriptional regulator</fullName>
    </submittedName>
</protein>
<dbReference type="eggNOG" id="COG0745">
    <property type="taxonomic scope" value="Bacteria"/>
</dbReference>
<dbReference type="InterPro" id="IPR011006">
    <property type="entry name" value="CheY-like_superfamily"/>
</dbReference>